<dbReference type="EMBL" id="CACRXK020001757">
    <property type="protein sequence ID" value="CAB3990933.1"/>
    <property type="molecule type" value="Genomic_DNA"/>
</dbReference>
<keyword evidence="1" id="KW-0675">Receptor</keyword>
<reference evidence="1" key="1">
    <citation type="submission" date="2020-04" db="EMBL/GenBank/DDBJ databases">
        <authorList>
            <person name="Alioto T."/>
            <person name="Alioto T."/>
            <person name="Gomez Garrido J."/>
        </authorList>
    </citation>
    <scope>NUCLEOTIDE SEQUENCE</scope>
    <source>
        <strain evidence="1">A484AB</strain>
    </source>
</reference>
<comment type="caution">
    <text evidence="1">The sequence shown here is derived from an EMBL/GenBank/DDBJ whole genome shotgun (WGS) entry which is preliminary data.</text>
</comment>
<evidence type="ECO:0000313" key="2">
    <source>
        <dbReference type="Proteomes" id="UP001152795"/>
    </source>
</evidence>
<name>A0A6S7GHZ0_PARCT</name>
<gene>
    <name evidence="1" type="ORF">PACLA_8A036809</name>
</gene>
<keyword evidence="2" id="KW-1185">Reference proteome</keyword>
<protein>
    <submittedName>
        <fullName evidence="1">Transient receptor potential cation channel subfamily A member 1</fullName>
    </submittedName>
</protein>
<dbReference type="Proteomes" id="UP001152795">
    <property type="component" value="Unassembled WGS sequence"/>
</dbReference>
<evidence type="ECO:0000313" key="1">
    <source>
        <dbReference type="EMBL" id="CAB3990933.1"/>
    </source>
</evidence>
<proteinExistence type="predicted"/>
<dbReference type="OrthoDB" id="5987460at2759"/>
<dbReference type="AlphaFoldDB" id="A0A6S7GHZ0"/>
<sequence>MTEENDVTKATCTEDCVYTRYEYESIFIHKKKSIISASTILKFWEESEIEDDAEQIFSGRIAQKIKFILESIDMCHDATGDEESEALMQMIKKVMTCCQELLLTLAELKLPIVRPRWCDLTDAGPGVSNFKVKFRDAELYRIFNSDHRICVHRSRGDSGQNEAERTNSAIGDAVVDAVQL</sequence>
<organism evidence="1 2">
    <name type="scientific">Paramuricea clavata</name>
    <name type="common">Red gorgonian</name>
    <name type="synonym">Violescent sea-whip</name>
    <dbReference type="NCBI Taxonomy" id="317549"/>
    <lineage>
        <taxon>Eukaryota</taxon>
        <taxon>Metazoa</taxon>
        <taxon>Cnidaria</taxon>
        <taxon>Anthozoa</taxon>
        <taxon>Octocorallia</taxon>
        <taxon>Malacalcyonacea</taxon>
        <taxon>Plexauridae</taxon>
        <taxon>Paramuricea</taxon>
    </lineage>
</organism>
<accession>A0A6S7GHZ0</accession>